<dbReference type="AlphaFoldDB" id="A0A1I3EAD0"/>
<evidence type="ECO:0000313" key="2">
    <source>
        <dbReference type="Proteomes" id="UP000199548"/>
    </source>
</evidence>
<name>A0A1I3EAD0_9BURK</name>
<dbReference type="RefSeq" id="WP_245811337.1">
    <property type="nucleotide sequence ID" value="NZ_CP041743.1"/>
</dbReference>
<evidence type="ECO:0000313" key="1">
    <source>
        <dbReference type="EMBL" id="SFH95651.1"/>
    </source>
</evidence>
<proteinExistence type="predicted"/>
<dbReference type="EMBL" id="FOQU01000001">
    <property type="protein sequence ID" value="SFH95651.1"/>
    <property type="molecule type" value="Genomic_DNA"/>
</dbReference>
<reference evidence="1 2" key="1">
    <citation type="submission" date="2016-10" db="EMBL/GenBank/DDBJ databases">
        <authorList>
            <person name="de Groot N.N."/>
        </authorList>
    </citation>
    <scope>NUCLEOTIDE SEQUENCE [LARGE SCALE GENOMIC DNA]</scope>
    <source>
        <strain evidence="1 2">LMG 23650</strain>
    </source>
</reference>
<protein>
    <recommendedName>
        <fullName evidence="3">Fe2OG dioxygenase domain-containing protein</fullName>
    </recommendedName>
</protein>
<sequence>MPSHFMLQDTLPGVEPRDLIESKSSEVSNAHSDDATLDRPSIASTASISHRVDTADWPRIARELDQYGCAMLPGLLDARECNALAALYPRDDLYRSRVVMARHGFGRGEYRYFDYPLPDVVGGLREALYPHFVPVANRWNETMGIEVRYPTTHAAFLRRCHDAGQLRPTPLILQYGKDDYNCLHQDLYGEHVFPLQAAILLSEPDVDFSGGEFVMTEQRPRMQSRVEVVPLRQGDAAIFAVHHRPVQGTRGPYRVNLRHGVSRLRSGRRHTLGVIFHDAL</sequence>
<dbReference type="Proteomes" id="UP000199548">
    <property type="component" value="Unassembled WGS sequence"/>
</dbReference>
<dbReference type="InterPro" id="IPR018655">
    <property type="entry name" value="DUF2086"/>
</dbReference>
<keyword evidence="2" id="KW-1185">Reference proteome</keyword>
<dbReference type="STRING" id="420953.SAMN05192543_101752"/>
<dbReference type="Gene3D" id="2.60.120.620">
    <property type="entry name" value="q2cbj1_9rhob like domain"/>
    <property type="match status" value="1"/>
</dbReference>
<organism evidence="1 2">
    <name type="scientific">Paraburkholderia megapolitana</name>
    <dbReference type="NCBI Taxonomy" id="420953"/>
    <lineage>
        <taxon>Bacteria</taxon>
        <taxon>Pseudomonadati</taxon>
        <taxon>Pseudomonadota</taxon>
        <taxon>Betaproteobacteria</taxon>
        <taxon>Burkholderiales</taxon>
        <taxon>Burkholderiaceae</taxon>
        <taxon>Paraburkholderia</taxon>
    </lineage>
</organism>
<dbReference type="Pfam" id="PF09859">
    <property type="entry name" value="Oxygenase-NA"/>
    <property type="match status" value="1"/>
</dbReference>
<accession>A0A1I3EAD0</accession>
<evidence type="ECO:0008006" key="3">
    <source>
        <dbReference type="Google" id="ProtNLM"/>
    </source>
</evidence>
<gene>
    <name evidence="1" type="ORF">SAMN05192543_101752</name>
</gene>